<feature type="compositionally biased region" description="Low complexity" evidence="11">
    <location>
        <begin position="424"/>
        <end position="436"/>
    </location>
</feature>
<dbReference type="SMART" id="SM00409">
    <property type="entry name" value="IG"/>
    <property type="match status" value="2"/>
</dbReference>
<evidence type="ECO:0000256" key="4">
    <source>
        <dbReference type="ARBA" id="ARBA00023157"/>
    </source>
</evidence>
<evidence type="ECO:0000256" key="11">
    <source>
        <dbReference type="SAM" id="MobiDB-lite"/>
    </source>
</evidence>
<dbReference type="Pfam" id="PF13895">
    <property type="entry name" value="Ig_2"/>
    <property type="match status" value="1"/>
</dbReference>
<feature type="signal peptide" evidence="13">
    <location>
        <begin position="1"/>
        <end position="20"/>
    </location>
</feature>
<reference evidence="15" key="1">
    <citation type="submission" date="2013-07" db="EMBL/GenBank/DDBJ databases">
        <title>Combinatorial code of the expression of the nou-darake family genes defines distinct anterior body regions in planarians.</title>
        <authorList>
            <person name="Umesono Y."/>
        </authorList>
    </citation>
    <scope>NUCLEOTIDE SEQUENCE</scope>
    <source>
        <tissue evidence="15">Head tissues</tissue>
    </source>
</reference>
<evidence type="ECO:0000256" key="9">
    <source>
        <dbReference type="ARBA" id="ARBA00041012"/>
    </source>
</evidence>
<keyword evidence="4" id="KW-1015">Disulfide bond</keyword>
<evidence type="ECO:0000256" key="12">
    <source>
        <dbReference type="SAM" id="Phobius"/>
    </source>
</evidence>
<evidence type="ECO:0000256" key="1">
    <source>
        <dbReference type="ARBA" id="ARBA00022518"/>
    </source>
</evidence>
<accession>A0A0B6VQJ8</accession>
<dbReference type="PANTHER" id="PTHR11890">
    <property type="entry name" value="INTERLEUKIN-1 RECEPTOR FAMILY MEMBER"/>
    <property type="match status" value="1"/>
</dbReference>
<evidence type="ECO:0000313" key="15">
    <source>
        <dbReference type="EMBL" id="BAQ21472.1"/>
    </source>
</evidence>
<dbReference type="SUPFAM" id="SSF48726">
    <property type="entry name" value="Immunoglobulin"/>
    <property type="match status" value="2"/>
</dbReference>
<protein>
    <recommendedName>
        <fullName evidence="9">Soluble interferon alpha/beta receptor OPG204</fullName>
    </recommendedName>
</protein>
<sequence length="443" mass="50730">MLFDMKTLGFLILLTVGSKASINKLFFIGSNVEILCPLDAPFYQWKKYYNDKVTNIFQDDKKKLNVSLKLEESPTTYECGATSGFDNRNFNITIYVLDQNSKKAQELCYNEPFGQKSAGKYRVKYPCFLNDQKETTFRIAKGSSVRLDCEASGTNVSYQWFSVNTINNHKQFLMKYNNSYVAEVDNVNDKSIGQYLCQVNTNSGKKLERNFEISLLEEPVRGNSLISIETPEIINISTKLNRNQKLNCRTNTLITETIRAIKWGKKLDSDSANLDKNQIIPWEGNSYKLLPENQISSRIDPDSKTVSTYLFKDVTSDTTGEYICVVITDSGQIKYKTFYVSVINNSGEEEAPRSFFFLYILIPSLVIAICLFIGIYLTINRRPARKPLNFQNCPKPDTDTSRLRTTPDYSSVQYQANPPPNHQYPPNQNFYNPYYPSSDKLIV</sequence>
<organism evidence="15">
    <name type="scientific">Dugesia japonica</name>
    <name type="common">Planarian</name>
    <dbReference type="NCBI Taxonomy" id="6161"/>
    <lineage>
        <taxon>Eukaryota</taxon>
        <taxon>Metazoa</taxon>
        <taxon>Spiralia</taxon>
        <taxon>Lophotrochozoa</taxon>
        <taxon>Platyhelminthes</taxon>
        <taxon>Rhabditophora</taxon>
        <taxon>Seriata</taxon>
        <taxon>Tricladida</taxon>
        <taxon>Continenticola</taxon>
        <taxon>Geoplanoidea</taxon>
        <taxon>Dugesiidae</taxon>
        <taxon>Dugesia</taxon>
    </lineage>
</organism>
<keyword evidence="12" id="KW-0812">Transmembrane</keyword>
<feature type="region of interest" description="Disordered" evidence="11">
    <location>
        <begin position="410"/>
        <end position="438"/>
    </location>
</feature>
<keyword evidence="6" id="KW-0922">Interferon antiviral system evasion</keyword>
<evidence type="ECO:0000256" key="2">
    <source>
        <dbReference type="ARBA" id="ARBA00022632"/>
    </source>
</evidence>
<dbReference type="EMBL" id="AB839227">
    <property type="protein sequence ID" value="BAQ21472.1"/>
    <property type="molecule type" value="mRNA"/>
</dbReference>
<evidence type="ECO:0000256" key="5">
    <source>
        <dbReference type="ARBA" id="ARBA00023180"/>
    </source>
</evidence>
<feature type="transmembrane region" description="Helical" evidence="12">
    <location>
        <begin position="356"/>
        <end position="379"/>
    </location>
</feature>
<dbReference type="GO" id="GO:0039502">
    <property type="term" value="P:symbiont-mediated suppression of host type I interferon-mediated signaling pathway"/>
    <property type="evidence" value="ECO:0007669"/>
    <property type="project" value="UniProtKB-KW"/>
</dbReference>
<evidence type="ECO:0000256" key="3">
    <source>
        <dbReference type="ARBA" id="ARBA00022830"/>
    </source>
</evidence>
<comment type="function">
    <text evidence="10">Counteracts the antiviral effects of host IFN-alpha/beta and key IFN-inducible proteins involved in viral RNA degradation suxh as host OAS1. Acts as a soluble IFN-alpha receptor and thus inhibits the interaction between host IFN-alpha and its receptor.</text>
</comment>
<proteinExistence type="evidence at transcript level"/>
<keyword evidence="13" id="KW-0732">Signal</keyword>
<keyword evidence="5" id="KW-0325">Glycoprotein</keyword>
<dbReference type="AlphaFoldDB" id="A0A0B6VQJ8"/>
<name>A0A0B6VQJ8_DUGJA</name>
<comment type="subunit">
    <text evidence="8">Interacts with host IFNA1.</text>
</comment>
<dbReference type="InterPro" id="IPR007110">
    <property type="entry name" value="Ig-like_dom"/>
</dbReference>
<evidence type="ECO:0000259" key="14">
    <source>
        <dbReference type="PROSITE" id="PS50835"/>
    </source>
</evidence>
<evidence type="ECO:0000256" key="10">
    <source>
        <dbReference type="ARBA" id="ARBA00045444"/>
    </source>
</evidence>
<dbReference type="InterPro" id="IPR015621">
    <property type="entry name" value="IL-1_rcpt_fam"/>
</dbReference>
<feature type="domain" description="Ig-like" evidence="14">
    <location>
        <begin position="126"/>
        <end position="214"/>
    </location>
</feature>
<keyword evidence="12" id="KW-0472">Membrane</keyword>
<dbReference type="InterPro" id="IPR013783">
    <property type="entry name" value="Ig-like_fold"/>
</dbReference>
<keyword evidence="1" id="KW-0244">Early protein</keyword>
<dbReference type="PROSITE" id="PS50835">
    <property type="entry name" value="IG_LIKE"/>
    <property type="match status" value="2"/>
</dbReference>
<keyword evidence="2" id="KW-0899">Viral immunoevasion</keyword>
<evidence type="ECO:0000256" key="7">
    <source>
        <dbReference type="ARBA" id="ARBA00023319"/>
    </source>
</evidence>
<dbReference type="InterPro" id="IPR036179">
    <property type="entry name" value="Ig-like_dom_sf"/>
</dbReference>
<dbReference type="InterPro" id="IPR003599">
    <property type="entry name" value="Ig_sub"/>
</dbReference>
<feature type="chain" id="PRO_5002110209" description="Soluble interferon alpha/beta receptor OPG204" evidence="13">
    <location>
        <begin position="21"/>
        <end position="443"/>
    </location>
</feature>
<gene>
    <name evidence="15" type="primary">ndl-3</name>
</gene>
<keyword evidence="7" id="KW-0393">Immunoglobulin domain</keyword>
<dbReference type="PANTHER" id="PTHR11890:SF44">
    <property type="entry name" value="X-LINKED INTERLEUKIN-1 RECEPTOR ACCESSORY PROTEIN-LIKE 2"/>
    <property type="match status" value="1"/>
</dbReference>
<evidence type="ECO:0000256" key="13">
    <source>
        <dbReference type="SAM" id="SignalP"/>
    </source>
</evidence>
<keyword evidence="2" id="KW-1090">Inhibition of host innate immune response by virus</keyword>
<evidence type="ECO:0000256" key="8">
    <source>
        <dbReference type="ARBA" id="ARBA00038761"/>
    </source>
</evidence>
<evidence type="ECO:0000256" key="6">
    <source>
        <dbReference type="ARBA" id="ARBA00023258"/>
    </source>
</evidence>
<keyword evidence="3" id="KW-1114">Inhibition of host interferon signaling pathway by virus</keyword>
<dbReference type="Gene3D" id="2.60.40.10">
    <property type="entry name" value="Immunoglobulins"/>
    <property type="match status" value="2"/>
</dbReference>
<keyword evidence="2" id="KW-0945">Host-virus interaction</keyword>
<feature type="domain" description="Ig-like" evidence="14">
    <location>
        <begin position="231"/>
        <end position="334"/>
    </location>
</feature>
<keyword evidence="12" id="KW-1133">Transmembrane helix</keyword>